<name>A0A7X6N2Z0_9LACO</name>
<accession>A0A7X6N2Z0</accession>
<reference evidence="1 2" key="1">
    <citation type="submission" date="2020-04" db="EMBL/GenBank/DDBJ databases">
        <title>MicrobeNet Type strains.</title>
        <authorList>
            <person name="Nicholson A.C."/>
        </authorList>
    </citation>
    <scope>NUCLEOTIDE SEQUENCE [LARGE SCALE GENOMIC DNA]</scope>
    <source>
        <strain evidence="1 2">CCUG 61472</strain>
    </source>
</reference>
<dbReference type="EMBL" id="JAAXPN010000009">
    <property type="protein sequence ID" value="NKZ24748.1"/>
    <property type="molecule type" value="Genomic_DNA"/>
</dbReference>
<keyword evidence="2" id="KW-1185">Reference proteome</keyword>
<sequence>MAGSKKKALHAFKAMQKPQAEDAVTKLMRASMEYVSEYATHEQMLQFIKQFNEAQDEIIEIKESITK</sequence>
<dbReference type="AlphaFoldDB" id="A0A7X6N2Z0"/>
<protein>
    <submittedName>
        <fullName evidence="1">Uncharacterized protein</fullName>
    </submittedName>
</protein>
<dbReference type="RefSeq" id="WP_168722542.1">
    <property type="nucleotide sequence ID" value="NZ_JAAXPN010000009.1"/>
</dbReference>
<evidence type="ECO:0000313" key="2">
    <source>
        <dbReference type="Proteomes" id="UP000549765"/>
    </source>
</evidence>
<comment type="caution">
    <text evidence="1">The sequence shown here is derived from an EMBL/GenBank/DDBJ whole genome shotgun (WGS) entry which is preliminary data.</text>
</comment>
<organism evidence="1 2">
    <name type="scientific">Periweissella fabalis</name>
    <dbReference type="NCBI Taxonomy" id="1070421"/>
    <lineage>
        <taxon>Bacteria</taxon>
        <taxon>Bacillati</taxon>
        <taxon>Bacillota</taxon>
        <taxon>Bacilli</taxon>
        <taxon>Lactobacillales</taxon>
        <taxon>Lactobacillaceae</taxon>
        <taxon>Periweissella</taxon>
    </lineage>
</organism>
<gene>
    <name evidence="1" type="ORF">HF964_08070</name>
</gene>
<proteinExistence type="predicted"/>
<dbReference type="Proteomes" id="UP000549765">
    <property type="component" value="Unassembled WGS sequence"/>
</dbReference>
<evidence type="ECO:0000313" key="1">
    <source>
        <dbReference type="EMBL" id="NKZ24748.1"/>
    </source>
</evidence>